<gene>
    <name evidence="1" type="ORF">CINCED_3A009959</name>
</gene>
<reference evidence="1 2" key="1">
    <citation type="submission" date="2019-08" db="EMBL/GenBank/DDBJ databases">
        <authorList>
            <person name="Alioto T."/>
            <person name="Alioto T."/>
            <person name="Gomez Garrido J."/>
        </authorList>
    </citation>
    <scope>NUCLEOTIDE SEQUENCE [LARGE SCALE GENOMIC DNA]</scope>
</reference>
<dbReference type="AlphaFoldDB" id="A0A5E4NNK5"/>
<dbReference type="EMBL" id="CABPRJ010002489">
    <property type="protein sequence ID" value="VVC46393.1"/>
    <property type="molecule type" value="Genomic_DNA"/>
</dbReference>
<evidence type="ECO:0000313" key="2">
    <source>
        <dbReference type="Proteomes" id="UP000325440"/>
    </source>
</evidence>
<proteinExistence type="predicted"/>
<evidence type="ECO:0000313" key="1">
    <source>
        <dbReference type="EMBL" id="VVC46393.1"/>
    </source>
</evidence>
<protein>
    <submittedName>
        <fullName evidence="1">Uncharacterized protein</fullName>
    </submittedName>
</protein>
<dbReference type="Proteomes" id="UP000325440">
    <property type="component" value="Unassembled WGS sequence"/>
</dbReference>
<name>A0A5E4NNK5_9HEMI</name>
<accession>A0A5E4NNK5</accession>
<keyword evidence="2" id="KW-1185">Reference proteome</keyword>
<organism evidence="1 2">
    <name type="scientific">Cinara cedri</name>
    <dbReference type="NCBI Taxonomy" id="506608"/>
    <lineage>
        <taxon>Eukaryota</taxon>
        <taxon>Metazoa</taxon>
        <taxon>Ecdysozoa</taxon>
        <taxon>Arthropoda</taxon>
        <taxon>Hexapoda</taxon>
        <taxon>Insecta</taxon>
        <taxon>Pterygota</taxon>
        <taxon>Neoptera</taxon>
        <taxon>Paraneoptera</taxon>
        <taxon>Hemiptera</taxon>
        <taxon>Sternorrhyncha</taxon>
        <taxon>Aphidomorpha</taxon>
        <taxon>Aphidoidea</taxon>
        <taxon>Aphididae</taxon>
        <taxon>Lachninae</taxon>
        <taxon>Cinara</taxon>
    </lineage>
</organism>
<sequence>MIHFLQGEEAEFHTYQMQEDKAYSIVIRNLHPTTNTAEIRTALEEKSVFKYAKSQMSYIRLQN</sequence>
<dbReference type="OrthoDB" id="6593055at2759"/>